<dbReference type="AlphaFoldDB" id="A0AAW5Z8K1"/>
<evidence type="ECO:0000313" key="1">
    <source>
        <dbReference type="EMBL" id="MDA4179465.1"/>
    </source>
</evidence>
<organism evidence="1 2">
    <name type="scientific">Escherichia coli</name>
    <dbReference type="NCBI Taxonomy" id="562"/>
    <lineage>
        <taxon>Bacteria</taxon>
        <taxon>Pseudomonadati</taxon>
        <taxon>Pseudomonadota</taxon>
        <taxon>Gammaproteobacteria</taxon>
        <taxon>Enterobacterales</taxon>
        <taxon>Enterobacteriaceae</taxon>
        <taxon>Escherichia</taxon>
    </lineage>
</organism>
<dbReference type="EMBL" id="JANWOR010000598">
    <property type="protein sequence ID" value="MDA4179465.1"/>
    <property type="molecule type" value="Genomic_DNA"/>
</dbReference>
<accession>A0AAW5Z8K1</accession>
<reference evidence="1" key="1">
    <citation type="submission" date="2022-08" db="EMBL/GenBank/DDBJ databases">
        <title>Genome sequencing of human pathogens.</title>
        <authorList>
            <person name="Cao X."/>
        </authorList>
    </citation>
    <scope>NUCLEOTIDE SEQUENCE</scope>
    <source>
        <strain evidence="1">EC16126</strain>
    </source>
</reference>
<proteinExistence type="predicted"/>
<name>A0AAW5Z8K1_ECOLX</name>
<sequence>MTTVQFLYLLIIERDLQPTDWCSFMEKDYLRISST</sequence>
<feature type="non-terminal residue" evidence="1">
    <location>
        <position position="35"/>
    </location>
</feature>
<comment type="caution">
    <text evidence="1">The sequence shown here is derived from an EMBL/GenBank/DDBJ whole genome shotgun (WGS) entry which is preliminary data.</text>
</comment>
<gene>
    <name evidence="1" type="ORF">NY836_19230</name>
</gene>
<dbReference type="Proteomes" id="UP001211064">
    <property type="component" value="Unassembled WGS sequence"/>
</dbReference>
<evidence type="ECO:0000313" key="2">
    <source>
        <dbReference type="Proteomes" id="UP001211064"/>
    </source>
</evidence>
<protein>
    <submittedName>
        <fullName evidence="1">Diguanylate cyclase</fullName>
    </submittedName>
</protein>